<proteinExistence type="predicted"/>
<dbReference type="Gene3D" id="3.40.50.720">
    <property type="entry name" value="NAD(P)-binding Rossmann-like Domain"/>
    <property type="match status" value="1"/>
</dbReference>
<evidence type="ECO:0000313" key="2">
    <source>
        <dbReference type="Proteomes" id="UP000062519"/>
    </source>
</evidence>
<dbReference type="InterPro" id="IPR036291">
    <property type="entry name" value="NAD(P)-bd_dom_sf"/>
</dbReference>
<gene>
    <name evidence="1" type="ORF">WS70_15545</name>
</gene>
<organism evidence="1 2">
    <name type="scientific">Burkholderia mayonis</name>
    <dbReference type="NCBI Taxonomy" id="1385591"/>
    <lineage>
        <taxon>Bacteria</taxon>
        <taxon>Pseudomonadati</taxon>
        <taxon>Pseudomonadota</taxon>
        <taxon>Betaproteobacteria</taxon>
        <taxon>Burkholderiales</taxon>
        <taxon>Burkholderiaceae</taxon>
        <taxon>Burkholderia</taxon>
        <taxon>pseudomallei group</taxon>
    </lineage>
</organism>
<evidence type="ECO:0000313" key="1">
    <source>
        <dbReference type="EMBL" id="AOJ03067.1"/>
    </source>
</evidence>
<dbReference type="AlphaFoldDB" id="A0A1B4FHE0"/>
<evidence type="ECO:0008006" key="3">
    <source>
        <dbReference type="Google" id="ProtNLM"/>
    </source>
</evidence>
<dbReference type="KEGG" id="buu:WS70_15545"/>
<reference evidence="1 2" key="1">
    <citation type="submission" date="2015-12" db="EMBL/GenBank/DDBJ databases">
        <title>Diversity of Burkholderia near neighbor genomes.</title>
        <authorList>
            <person name="Sahl J."/>
            <person name="Wagner D."/>
            <person name="Keim P."/>
        </authorList>
    </citation>
    <scope>NUCLEOTIDE SEQUENCE [LARGE SCALE GENOMIC DNA]</scope>
    <source>
        <strain evidence="1 2">BDU6</strain>
    </source>
</reference>
<dbReference type="Proteomes" id="UP000062519">
    <property type="component" value="Chromosome 1"/>
</dbReference>
<name>A0A1B4FHE0_9BURK</name>
<protein>
    <recommendedName>
        <fullName evidence="3">Short-chain dehydrogenase</fullName>
    </recommendedName>
</protein>
<keyword evidence="2" id="KW-1185">Reference proteome</keyword>
<dbReference type="EMBL" id="CP013386">
    <property type="protein sequence ID" value="AOJ03067.1"/>
    <property type="molecule type" value="Genomic_DNA"/>
</dbReference>
<accession>A0A1B4FHE0</accession>
<sequence>MRTTPCESVVLSASIEMKLDDAVVLVTGSNRGLGRAFVGGLKAAGAKKIYAAARDTARVTMTGREGAVRDVRALTGDGERAAGDGA</sequence>
<dbReference type="SUPFAM" id="SSF51735">
    <property type="entry name" value="NAD(P)-binding Rossmann-fold domains"/>
    <property type="match status" value="1"/>
</dbReference>